<reference evidence="4" key="2">
    <citation type="journal article" date="2018" name="Plant J.">
        <title>The Sorghum bicolor reference genome: improved assembly, gene annotations, a transcriptome atlas, and signatures of genome organization.</title>
        <authorList>
            <person name="McCormick R.F."/>
            <person name="Truong S.K."/>
            <person name="Sreedasyam A."/>
            <person name="Jenkins J."/>
            <person name="Shu S."/>
            <person name="Sims D."/>
            <person name="Kennedy M."/>
            <person name="Amirebrahimi M."/>
            <person name="Weers B.D."/>
            <person name="McKinley B."/>
            <person name="Mattison A."/>
            <person name="Morishige D.T."/>
            <person name="Grimwood J."/>
            <person name="Schmutz J."/>
            <person name="Mullet J.E."/>
        </authorList>
    </citation>
    <scope>NUCLEOTIDE SEQUENCE [LARGE SCALE GENOMIC DNA]</scope>
    <source>
        <strain evidence="4">cv. BTx623</strain>
    </source>
</reference>
<evidence type="ECO:0000313" key="4">
    <source>
        <dbReference type="Proteomes" id="UP000000768"/>
    </source>
</evidence>
<organism evidence="3 4">
    <name type="scientific">Sorghum bicolor</name>
    <name type="common">Sorghum</name>
    <name type="synonym">Sorghum vulgare</name>
    <dbReference type="NCBI Taxonomy" id="4558"/>
    <lineage>
        <taxon>Eukaryota</taxon>
        <taxon>Viridiplantae</taxon>
        <taxon>Streptophyta</taxon>
        <taxon>Embryophyta</taxon>
        <taxon>Tracheophyta</taxon>
        <taxon>Spermatophyta</taxon>
        <taxon>Magnoliopsida</taxon>
        <taxon>Liliopsida</taxon>
        <taxon>Poales</taxon>
        <taxon>Poaceae</taxon>
        <taxon>PACMAD clade</taxon>
        <taxon>Panicoideae</taxon>
        <taxon>Andropogonodae</taxon>
        <taxon>Andropogoneae</taxon>
        <taxon>Sorghinae</taxon>
        <taxon>Sorghum</taxon>
    </lineage>
</organism>
<feature type="transmembrane region" description="Helical" evidence="1">
    <location>
        <begin position="60"/>
        <end position="78"/>
    </location>
</feature>
<evidence type="ECO:0000256" key="2">
    <source>
        <dbReference type="SAM" id="SignalP"/>
    </source>
</evidence>
<dbReference type="InParanoid" id="A0A1W0W442"/>
<dbReference type="AlphaFoldDB" id="A0A1W0W442"/>
<dbReference type="Proteomes" id="UP000000768">
    <property type="component" value="Chromosome 2"/>
</dbReference>
<gene>
    <name evidence="3" type="ORF">SORBI_3002G156500</name>
</gene>
<dbReference type="EMBL" id="CM000761">
    <property type="protein sequence ID" value="OQU89178.1"/>
    <property type="molecule type" value="Genomic_DNA"/>
</dbReference>
<sequence length="82" mass="9640">MTRWFPFLLEVLPEVLVRACMMHIYRHCRLRSMSQQLTSPAVEEDVVELYGRPQAMALAIRPYVFVTIMYTIIFVITCSSRI</sequence>
<reference evidence="3 4" key="1">
    <citation type="journal article" date="2009" name="Nature">
        <title>The Sorghum bicolor genome and the diversification of grasses.</title>
        <authorList>
            <person name="Paterson A.H."/>
            <person name="Bowers J.E."/>
            <person name="Bruggmann R."/>
            <person name="Dubchak I."/>
            <person name="Grimwood J."/>
            <person name="Gundlach H."/>
            <person name="Haberer G."/>
            <person name="Hellsten U."/>
            <person name="Mitros T."/>
            <person name="Poliakov A."/>
            <person name="Schmutz J."/>
            <person name="Spannagl M."/>
            <person name="Tang H."/>
            <person name="Wang X."/>
            <person name="Wicker T."/>
            <person name="Bharti A.K."/>
            <person name="Chapman J."/>
            <person name="Feltus F.A."/>
            <person name="Gowik U."/>
            <person name="Grigoriev I.V."/>
            <person name="Lyons E."/>
            <person name="Maher C.A."/>
            <person name="Martis M."/>
            <person name="Narechania A."/>
            <person name="Otillar R.P."/>
            <person name="Penning B.W."/>
            <person name="Salamov A.A."/>
            <person name="Wang Y."/>
            <person name="Zhang L."/>
            <person name="Carpita N.C."/>
            <person name="Freeling M."/>
            <person name="Gingle A.R."/>
            <person name="Hash C.T."/>
            <person name="Keller B."/>
            <person name="Klein P."/>
            <person name="Kresovich S."/>
            <person name="McCann M.C."/>
            <person name="Ming R."/>
            <person name="Peterson D.G."/>
            <person name="Mehboob-ur-Rahman"/>
            <person name="Ware D."/>
            <person name="Westhoff P."/>
            <person name="Mayer K.F."/>
            <person name="Messing J."/>
            <person name="Rokhsar D.S."/>
        </authorList>
    </citation>
    <scope>NUCLEOTIDE SEQUENCE [LARGE SCALE GENOMIC DNA]</scope>
    <source>
        <strain evidence="4">cv. BTx623</strain>
    </source>
</reference>
<feature type="signal peptide" evidence="2">
    <location>
        <begin position="1"/>
        <end position="19"/>
    </location>
</feature>
<name>A0A1W0W442_SORBI</name>
<protein>
    <submittedName>
        <fullName evidence="3">Uncharacterized protein</fullName>
    </submittedName>
</protein>
<keyword evidence="2" id="KW-0732">Signal</keyword>
<evidence type="ECO:0000313" key="3">
    <source>
        <dbReference type="EMBL" id="OQU89178.1"/>
    </source>
</evidence>
<evidence type="ECO:0000256" key="1">
    <source>
        <dbReference type="SAM" id="Phobius"/>
    </source>
</evidence>
<feature type="non-terminal residue" evidence="3">
    <location>
        <position position="82"/>
    </location>
</feature>
<feature type="chain" id="PRO_5012235578" evidence="2">
    <location>
        <begin position="20"/>
        <end position="82"/>
    </location>
</feature>
<dbReference type="OMA" id="VRACMMH"/>
<proteinExistence type="predicted"/>
<accession>A0A1W0W442</accession>
<keyword evidence="1" id="KW-1133">Transmembrane helix</keyword>
<dbReference type="Gramene" id="OQU89178">
    <property type="protein sequence ID" value="OQU89178"/>
    <property type="gene ID" value="SORBI_3002G156500"/>
</dbReference>
<keyword evidence="1" id="KW-0812">Transmembrane</keyword>
<keyword evidence="1" id="KW-0472">Membrane</keyword>
<keyword evidence="4" id="KW-1185">Reference proteome</keyword>